<evidence type="ECO:0008006" key="3">
    <source>
        <dbReference type="Google" id="ProtNLM"/>
    </source>
</evidence>
<proteinExistence type="predicted"/>
<sequence>MSFGAVNGSGGYCLGDDVGGAGERREDFCGEPVPFRLHPRGCVCHPGYTGRNCEHEYIPCNPSPCLNGGLCRQVDHLNFECECPQVSLMKM</sequence>
<dbReference type="EMBL" id="KZ308914">
    <property type="protein sequence ID" value="KAG8235484.1"/>
    <property type="molecule type" value="Genomic_DNA"/>
</dbReference>
<dbReference type="AlphaFoldDB" id="A0A8K0KJN6"/>
<dbReference type="Proteomes" id="UP000792457">
    <property type="component" value="Unassembled WGS sequence"/>
</dbReference>
<accession>A0A8K0KJN6</accession>
<name>A0A8K0KJN6_LADFU</name>
<reference evidence="1" key="1">
    <citation type="submission" date="2013-04" db="EMBL/GenBank/DDBJ databases">
        <authorList>
            <person name="Qu J."/>
            <person name="Murali S.C."/>
            <person name="Bandaranaike D."/>
            <person name="Bellair M."/>
            <person name="Blankenburg K."/>
            <person name="Chao H."/>
            <person name="Dinh H."/>
            <person name="Doddapaneni H."/>
            <person name="Downs B."/>
            <person name="Dugan-Rocha S."/>
            <person name="Elkadiri S."/>
            <person name="Gnanaolivu R.D."/>
            <person name="Hernandez B."/>
            <person name="Javaid M."/>
            <person name="Jayaseelan J.C."/>
            <person name="Lee S."/>
            <person name="Li M."/>
            <person name="Ming W."/>
            <person name="Munidasa M."/>
            <person name="Muniz J."/>
            <person name="Nguyen L."/>
            <person name="Ongeri F."/>
            <person name="Osuji N."/>
            <person name="Pu L.-L."/>
            <person name="Puazo M."/>
            <person name="Qu C."/>
            <person name="Quiroz J."/>
            <person name="Raj R."/>
            <person name="Weissenberger G."/>
            <person name="Xin Y."/>
            <person name="Zou X."/>
            <person name="Han Y."/>
            <person name="Richards S."/>
            <person name="Worley K."/>
            <person name="Muzny D."/>
            <person name="Gibbs R."/>
        </authorList>
    </citation>
    <scope>NUCLEOTIDE SEQUENCE</scope>
    <source>
        <strain evidence="1">Sampled in the wild</strain>
    </source>
</reference>
<protein>
    <recommendedName>
        <fullName evidence="3">EGF-like domain-containing protein</fullName>
    </recommendedName>
</protein>
<evidence type="ECO:0000313" key="2">
    <source>
        <dbReference type="Proteomes" id="UP000792457"/>
    </source>
</evidence>
<evidence type="ECO:0000313" key="1">
    <source>
        <dbReference type="EMBL" id="KAG8235484.1"/>
    </source>
</evidence>
<organism evidence="1 2">
    <name type="scientific">Ladona fulva</name>
    <name type="common">Scarce chaser dragonfly</name>
    <name type="synonym">Libellula fulva</name>
    <dbReference type="NCBI Taxonomy" id="123851"/>
    <lineage>
        <taxon>Eukaryota</taxon>
        <taxon>Metazoa</taxon>
        <taxon>Ecdysozoa</taxon>
        <taxon>Arthropoda</taxon>
        <taxon>Hexapoda</taxon>
        <taxon>Insecta</taxon>
        <taxon>Pterygota</taxon>
        <taxon>Palaeoptera</taxon>
        <taxon>Odonata</taxon>
        <taxon>Epiprocta</taxon>
        <taxon>Anisoptera</taxon>
        <taxon>Libelluloidea</taxon>
        <taxon>Libellulidae</taxon>
        <taxon>Ladona</taxon>
    </lineage>
</organism>
<gene>
    <name evidence="1" type="ORF">J437_LFUL016991</name>
</gene>
<dbReference type="OrthoDB" id="283575at2759"/>
<dbReference type="Gene3D" id="2.10.25.10">
    <property type="entry name" value="Laminin"/>
    <property type="match status" value="1"/>
</dbReference>
<keyword evidence="2" id="KW-1185">Reference proteome</keyword>
<reference evidence="1" key="2">
    <citation type="submission" date="2017-10" db="EMBL/GenBank/DDBJ databases">
        <title>Ladona fulva Genome sequencing and assembly.</title>
        <authorList>
            <person name="Murali S."/>
            <person name="Richards S."/>
            <person name="Bandaranaike D."/>
            <person name="Bellair M."/>
            <person name="Blankenburg K."/>
            <person name="Chao H."/>
            <person name="Dinh H."/>
            <person name="Doddapaneni H."/>
            <person name="Dugan-Rocha S."/>
            <person name="Elkadiri S."/>
            <person name="Gnanaolivu R."/>
            <person name="Hernandez B."/>
            <person name="Skinner E."/>
            <person name="Javaid M."/>
            <person name="Lee S."/>
            <person name="Li M."/>
            <person name="Ming W."/>
            <person name="Munidasa M."/>
            <person name="Muniz J."/>
            <person name="Nguyen L."/>
            <person name="Hughes D."/>
            <person name="Osuji N."/>
            <person name="Pu L.-L."/>
            <person name="Puazo M."/>
            <person name="Qu C."/>
            <person name="Quiroz J."/>
            <person name="Raj R."/>
            <person name="Weissenberger G."/>
            <person name="Xin Y."/>
            <person name="Zou X."/>
            <person name="Han Y."/>
            <person name="Worley K."/>
            <person name="Muzny D."/>
            <person name="Gibbs R."/>
        </authorList>
    </citation>
    <scope>NUCLEOTIDE SEQUENCE</scope>
    <source>
        <strain evidence="1">Sampled in the wild</strain>
    </source>
</reference>
<comment type="caution">
    <text evidence="1">The sequence shown here is derived from an EMBL/GenBank/DDBJ whole genome shotgun (WGS) entry which is preliminary data.</text>
</comment>